<keyword evidence="7" id="KW-1185">Reference proteome</keyword>
<sequence>DEGRVFVYINQEFFNLEPTSKPLVGSNTPAARFGTTLMNVKDLNNDGFQDIAVGAPFEGNGVVYIYNGKDGGIHLEYSQRIVGDEMKAVFSGFGWSISRPFDVDGDKYNGK</sequence>
<accession>V3YW23</accession>
<gene>
    <name evidence="6" type="ORF">LOTGIDRAFT_135026</name>
</gene>
<dbReference type="GO" id="GO:0008305">
    <property type="term" value="C:integrin complex"/>
    <property type="evidence" value="ECO:0007669"/>
    <property type="project" value="InterPro"/>
</dbReference>
<keyword evidence="5" id="KW-0401">Integrin</keyword>
<keyword evidence="5" id="KW-0675">Receptor</keyword>
<dbReference type="RefSeq" id="XP_009067128.1">
    <property type="nucleotide sequence ID" value="XM_009068880.1"/>
</dbReference>
<evidence type="ECO:0000256" key="1">
    <source>
        <dbReference type="ARBA" id="ARBA00022729"/>
    </source>
</evidence>
<dbReference type="GO" id="GO:0009897">
    <property type="term" value="C:external side of plasma membrane"/>
    <property type="evidence" value="ECO:0007669"/>
    <property type="project" value="TreeGrafter"/>
</dbReference>
<dbReference type="Proteomes" id="UP000030746">
    <property type="component" value="Unassembled WGS sequence"/>
</dbReference>
<dbReference type="Pfam" id="PF01839">
    <property type="entry name" value="FG-GAP"/>
    <property type="match status" value="1"/>
</dbReference>
<dbReference type="InterPro" id="IPR028994">
    <property type="entry name" value="Integrin_alpha_N"/>
</dbReference>
<organism evidence="6 7">
    <name type="scientific">Lottia gigantea</name>
    <name type="common">Giant owl limpet</name>
    <dbReference type="NCBI Taxonomy" id="225164"/>
    <lineage>
        <taxon>Eukaryota</taxon>
        <taxon>Metazoa</taxon>
        <taxon>Spiralia</taxon>
        <taxon>Lophotrochozoa</taxon>
        <taxon>Mollusca</taxon>
        <taxon>Gastropoda</taxon>
        <taxon>Patellogastropoda</taxon>
        <taxon>Lottioidea</taxon>
        <taxon>Lottiidae</taxon>
        <taxon>Lottia</taxon>
    </lineage>
</organism>
<dbReference type="HOGENOM" id="CLU_2164692_0_0_1"/>
<dbReference type="InterPro" id="IPR000413">
    <property type="entry name" value="Integrin_alpha"/>
</dbReference>
<evidence type="ECO:0000256" key="4">
    <source>
        <dbReference type="PROSITE-ProRule" id="PRU00803"/>
    </source>
</evidence>
<protein>
    <recommendedName>
        <fullName evidence="8">Integrin alpha-2 domain-containing protein</fullName>
    </recommendedName>
</protein>
<keyword evidence="3" id="KW-0325">Glycoprotein</keyword>
<dbReference type="PROSITE" id="PS51470">
    <property type="entry name" value="FG_GAP"/>
    <property type="match status" value="1"/>
</dbReference>
<dbReference type="OrthoDB" id="5573735at2759"/>
<feature type="non-terminal residue" evidence="6">
    <location>
        <position position="1"/>
    </location>
</feature>
<keyword evidence="5" id="KW-0130">Cell adhesion</keyword>
<evidence type="ECO:0000313" key="7">
    <source>
        <dbReference type="Proteomes" id="UP000030746"/>
    </source>
</evidence>
<evidence type="ECO:0000313" key="6">
    <source>
        <dbReference type="EMBL" id="ESO82213.1"/>
    </source>
</evidence>
<dbReference type="AlphaFoldDB" id="V3YW23"/>
<dbReference type="SMART" id="SM00191">
    <property type="entry name" value="Int_alpha"/>
    <property type="match status" value="1"/>
</dbReference>
<dbReference type="Gene3D" id="2.130.10.130">
    <property type="entry name" value="Integrin alpha, N-terminal"/>
    <property type="match status" value="1"/>
</dbReference>
<evidence type="ECO:0000256" key="3">
    <source>
        <dbReference type="ARBA" id="ARBA00023180"/>
    </source>
</evidence>
<reference evidence="6 7" key="1">
    <citation type="journal article" date="2013" name="Nature">
        <title>Insights into bilaterian evolution from three spiralian genomes.</title>
        <authorList>
            <person name="Simakov O."/>
            <person name="Marletaz F."/>
            <person name="Cho S.J."/>
            <person name="Edsinger-Gonzales E."/>
            <person name="Havlak P."/>
            <person name="Hellsten U."/>
            <person name="Kuo D.H."/>
            <person name="Larsson T."/>
            <person name="Lv J."/>
            <person name="Arendt D."/>
            <person name="Savage R."/>
            <person name="Osoegawa K."/>
            <person name="de Jong P."/>
            <person name="Grimwood J."/>
            <person name="Chapman J.A."/>
            <person name="Shapiro H."/>
            <person name="Aerts A."/>
            <person name="Otillar R.P."/>
            <person name="Terry A.Y."/>
            <person name="Boore J.L."/>
            <person name="Grigoriev I.V."/>
            <person name="Lindberg D.R."/>
            <person name="Seaver E.C."/>
            <person name="Weisblat D.A."/>
            <person name="Putnam N.H."/>
            <person name="Rokhsar D.S."/>
        </authorList>
    </citation>
    <scope>NUCLEOTIDE SEQUENCE [LARGE SCALE GENOMIC DNA]</scope>
</reference>
<dbReference type="SUPFAM" id="SSF69318">
    <property type="entry name" value="Integrin alpha N-terminal domain"/>
    <property type="match status" value="1"/>
</dbReference>
<feature type="repeat" description="FG-GAP" evidence="4">
    <location>
        <begin position="20"/>
        <end position="75"/>
    </location>
</feature>
<dbReference type="GO" id="GO:0005178">
    <property type="term" value="F:integrin binding"/>
    <property type="evidence" value="ECO:0007669"/>
    <property type="project" value="TreeGrafter"/>
</dbReference>
<evidence type="ECO:0008006" key="8">
    <source>
        <dbReference type="Google" id="ProtNLM"/>
    </source>
</evidence>
<dbReference type="GO" id="GO:0098609">
    <property type="term" value="P:cell-cell adhesion"/>
    <property type="evidence" value="ECO:0007669"/>
    <property type="project" value="TreeGrafter"/>
</dbReference>
<dbReference type="STRING" id="225164.V3YW23"/>
<dbReference type="InterPro" id="IPR013517">
    <property type="entry name" value="FG-GAP"/>
</dbReference>
<keyword evidence="2" id="KW-0677">Repeat</keyword>
<dbReference type="GO" id="GO:0007229">
    <property type="term" value="P:integrin-mediated signaling pathway"/>
    <property type="evidence" value="ECO:0007669"/>
    <property type="project" value="UniProtKB-KW"/>
</dbReference>
<dbReference type="CTD" id="20233631"/>
<keyword evidence="1" id="KW-0732">Signal</keyword>
<dbReference type="GO" id="GO:0007160">
    <property type="term" value="P:cell-matrix adhesion"/>
    <property type="evidence" value="ECO:0007669"/>
    <property type="project" value="TreeGrafter"/>
</dbReference>
<dbReference type="KEGG" id="lgi:LOTGIDRAFT_135026"/>
<evidence type="ECO:0000256" key="2">
    <source>
        <dbReference type="ARBA" id="ARBA00022737"/>
    </source>
</evidence>
<dbReference type="PRINTS" id="PR01185">
    <property type="entry name" value="INTEGRINA"/>
</dbReference>
<dbReference type="PANTHER" id="PTHR23220:SF134">
    <property type="entry name" value="INTEGRIN ALPHA-2 DOMAIN-CONTAINING PROTEIN"/>
    <property type="match status" value="1"/>
</dbReference>
<dbReference type="PANTHER" id="PTHR23220">
    <property type="entry name" value="INTEGRIN ALPHA"/>
    <property type="match status" value="1"/>
</dbReference>
<proteinExistence type="inferred from homology"/>
<evidence type="ECO:0000256" key="5">
    <source>
        <dbReference type="RuleBase" id="RU003762"/>
    </source>
</evidence>
<comment type="similarity">
    <text evidence="5">Belongs to the integrin alpha chain family.</text>
</comment>
<dbReference type="GeneID" id="20233631"/>
<dbReference type="GO" id="GO:0033627">
    <property type="term" value="P:cell adhesion mediated by integrin"/>
    <property type="evidence" value="ECO:0007669"/>
    <property type="project" value="TreeGrafter"/>
</dbReference>
<dbReference type="EMBL" id="KB203992">
    <property type="protein sequence ID" value="ESO82213.1"/>
    <property type="molecule type" value="Genomic_DNA"/>
</dbReference>
<dbReference type="InterPro" id="IPR013519">
    <property type="entry name" value="Int_alpha_beta-p"/>
</dbReference>
<dbReference type="OMA" id="DGVYNAH"/>
<comment type="subcellular location">
    <subcellularLocation>
        <location evidence="5">Membrane</location>
        <topology evidence="5">Single-pass type I membrane protein</topology>
    </subcellularLocation>
</comment>
<name>V3YW23_LOTGI</name>